<evidence type="ECO:0000259" key="1">
    <source>
        <dbReference type="SMART" id="SM00922"/>
    </source>
</evidence>
<evidence type="ECO:0000313" key="2">
    <source>
        <dbReference type="EMBL" id="SVE33757.1"/>
    </source>
</evidence>
<dbReference type="SMART" id="SM00922">
    <property type="entry name" value="MR_MLE"/>
    <property type="match status" value="1"/>
</dbReference>
<feature type="non-terminal residue" evidence="2">
    <location>
        <position position="1"/>
    </location>
</feature>
<dbReference type="SFLD" id="SFLDS00001">
    <property type="entry name" value="Enolase"/>
    <property type="match status" value="1"/>
</dbReference>
<dbReference type="PANTHER" id="PTHR48080:SF2">
    <property type="entry name" value="D-GALACTONATE DEHYDRATASE"/>
    <property type="match status" value="1"/>
</dbReference>
<dbReference type="SUPFAM" id="SSF51604">
    <property type="entry name" value="Enolase C-terminal domain-like"/>
    <property type="match status" value="1"/>
</dbReference>
<proteinExistence type="predicted"/>
<dbReference type="InterPro" id="IPR013342">
    <property type="entry name" value="Mandelate_racemase_C"/>
</dbReference>
<dbReference type="AlphaFoldDB" id="A0A383CN18"/>
<dbReference type="EMBL" id="UINC01210335">
    <property type="protein sequence ID" value="SVE33757.1"/>
    <property type="molecule type" value="Genomic_DNA"/>
</dbReference>
<dbReference type="InterPro" id="IPR029065">
    <property type="entry name" value="Enolase_C-like"/>
</dbReference>
<reference evidence="2" key="1">
    <citation type="submission" date="2018-05" db="EMBL/GenBank/DDBJ databases">
        <authorList>
            <person name="Lanie J.A."/>
            <person name="Ng W.-L."/>
            <person name="Kazmierczak K.M."/>
            <person name="Andrzejewski T.M."/>
            <person name="Davidsen T.M."/>
            <person name="Wayne K.J."/>
            <person name="Tettelin H."/>
            <person name="Glass J.I."/>
            <person name="Rusch D."/>
            <person name="Podicherti R."/>
            <person name="Tsui H.-C.T."/>
            <person name="Winkler M.E."/>
        </authorList>
    </citation>
    <scope>NUCLEOTIDE SEQUENCE</scope>
</reference>
<feature type="domain" description="Mandelate racemase/muconate lactonizing enzyme C-terminal" evidence="1">
    <location>
        <begin position="55"/>
        <end position="159"/>
    </location>
</feature>
<sequence>GKAAGVPIHRMLGGAYRDRIRMYRGVGGQLPWCVESGLPYDAGQPPDNSIASGSQEAYEEAARIIVEEWGFRCLKAHIGMGDDVEPTTGVDHIAECFSAVRRGAGPDVEVAIDVHNPHPAKARQIISALEPHRPLFIEEPMPVERVDVLAQITHHSETPIAAGERWMGKWVFYDALRQNALSVLQPDLCHAGGITECHKIAILGEACYAKLALHCPLSPLALAASIQIDAWAPNFLVQE</sequence>
<organism evidence="2">
    <name type="scientific">marine metagenome</name>
    <dbReference type="NCBI Taxonomy" id="408172"/>
    <lineage>
        <taxon>unclassified sequences</taxon>
        <taxon>metagenomes</taxon>
        <taxon>ecological metagenomes</taxon>
    </lineage>
</organism>
<dbReference type="InterPro" id="IPR036849">
    <property type="entry name" value="Enolase-like_C_sf"/>
</dbReference>
<feature type="non-terminal residue" evidence="2">
    <location>
        <position position="239"/>
    </location>
</feature>
<dbReference type="PANTHER" id="PTHR48080">
    <property type="entry name" value="D-GALACTONATE DEHYDRATASE-RELATED"/>
    <property type="match status" value="1"/>
</dbReference>
<dbReference type="Pfam" id="PF13378">
    <property type="entry name" value="MR_MLE_C"/>
    <property type="match status" value="1"/>
</dbReference>
<name>A0A383CN18_9ZZZZ</name>
<accession>A0A383CN18</accession>
<dbReference type="InterPro" id="IPR034593">
    <property type="entry name" value="DgoD-like"/>
</dbReference>
<gene>
    <name evidence="2" type="ORF">METZ01_LOCUS486611</name>
</gene>
<dbReference type="Gene3D" id="3.20.20.120">
    <property type="entry name" value="Enolase-like C-terminal domain"/>
    <property type="match status" value="1"/>
</dbReference>
<protein>
    <recommendedName>
        <fullName evidence="1">Mandelate racemase/muconate lactonizing enzyme C-terminal domain-containing protein</fullName>
    </recommendedName>
</protein>